<dbReference type="SUPFAM" id="SSF52540">
    <property type="entry name" value="P-loop containing nucleoside triphosphate hydrolases"/>
    <property type="match status" value="1"/>
</dbReference>
<evidence type="ECO:0000256" key="8">
    <source>
        <dbReference type="ARBA" id="ARBA00023125"/>
    </source>
</evidence>
<dbReference type="InterPro" id="IPR001238">
    <property type="entry name" value="DNA-binding_RecF"/>
</dbReference>
<dbReference type="Gene3D" id="3.40.50.300">
    <property type="entry name" value="P-loop containing nucleotide triphosphate hydrolases"/>
    <property type="match status" value="1"/>
</dbReference>
<evidence type="ECO:0000256" key="3">
    <source>
        <dbReference type="ARBA" id="ARBA00020170"/>
    </source>
</evidence>
<dbReference type="InterPro" id="IPR003395">
    <property type="entry name" value="RecF/RecN/SMC_N"/>
</dbReference>
<dbReference type="HAMAP" id="MF_00365">
    <property type="entry name" value="RecF"/>
    <property type="match status" value="1"/>
</dbReference>
<dbReference type="NCBIfam" id="TIGR00611">
    <property type="entry name" value="recf"/>
    <property type="match status" value="1"/>
</dbReference>
<accession>A0AA35RBD0</accession>
<evidence type="ECO:0000256" key="6">
    <source>
        <dbReference type="ARBA" id="ARBA00022741"/>
    </source>
</evidence>
<dbReference type="AlphaFoldDB" id="A0AA35RBD0"/>
<dbReference type="PANTHER" id="PTHR32182:SF0">
    <property type="entry name" value="DNA REPLICATION AND REPAIR PROTEIN RECF"/>
    <property type="match status" value="1"/>
</dbReference>
<keyword evidence="8" id="KW-0238">DNA-binding</keyword>
<dbReference type="InterPro" id="IPR018078">
    <property type="entry name" value="DNA-binding_RecF_CS"/>
</dbReference>
<dbReference type="GO" id="GO:0005524">
    <property type="term" value="F:ATP binding"/>
    <property type="evidence" value="ECO:0007669"/>
    <property type="project" value="UniProtKB-KW"/>
</dbReference>
<dbReference type="InterPro" id="IPR027417">
    <property type="entry name" value="P-loop_NTPase"/>
</dbReference>
<dbReference type="PROSITE" id="PS00618">
    <property type="entry name" value="RECF_2"/>
    <property type="match status" value="1"/>
</dbReference>
<dbReference type="PANTHER" id="PTHR32182">
    <property type="entry name" value="DNA REPLICATION AND REPAIR PROTEIN RECF"/>
    <property type="match status" value="1"/>
</dbReference>
<dbReference type="GO" id="GO:0000731">
    <property type="term" value="P:DNA synthesis involved in DNA repair"/>
    <property type="evidence" value="ECO:0007669"/>
    <property type="project" value="TreeGrafter"/>
</dbReference>
<evidence type="ECO:0000256" key="5">
    <source>
        <dbReference type="ARBA" id="ARBA00022705"/>
    </source>
</evidence>
<keyword evidence="11" id="KW-1185">Reference proteome</keyword>
<dbReference type="GO" id="GO:0003697">
    <property type="term" value="F:single-stranded DNA binding"/>
    <property type="evidence" value="ECO:0007669"/>
    <property type="project" value="InterPro"/>
</dbReference>
<evidence type="ECO:0000256" key="2">
    <source>
        <dbReference type="ARBA" id="ARBA00008016"/>
    </source>
</evidence>
<evidence type="ECO:0000256" key="7">
    <source>
        <dbReference type="ARBA" id="ARBA00022840"/>
    </source>
</evidence>
<dbReference type="EMBL" id="CASHTH010000832">
    <property type="protein sequence ID" value="CAI8008310.1"/>
    <property type="molecule type" value="Genomic_DNA"/>
</dbReference>
<evidence type="ECO:0000313" key="10">
    <source>
        <dbReference type="EMBL" id="CAI8008310.1"/>
    </source>
</evidence>
<dbReference type="Proteomes" id="UP001174909">
    <property type="component" value="Unassembled WGS sequence"/>
</dbReference>
<gene>
    <name evidence="10" type="ORF">GBAR_LOCUS5703</name>
</gene>
<dbReference type="PROSITE" id="PS00617">
    <property type="entry name" value="RECF_1"/>
    <property type="match status" value="1"/>
</dbReference>
<dbReference type="Pfam" id="PF02463">
    <property type="entry name" value="SMC_N"/>
    <property type="match status" value="1"/>
</dbReference>
<sequence>MILFEGENGAGKSNLLEAMYLLAVARSPRASTERELVRRSNGEGEFYTQVAANVERQDDSVNLQINFRSVSAPPTAGASAATTPRVMSVQKYFRASTLIGHLNAVMFSADDLEIVYGSPSVRRRYLNILISQTDREYLGAIQRYERVLRQRNHLLRQIRDGSARINELAFWDDELVKEGICIVAQRLAAVRLLSEGANPMYARLSGGSETLAVSYQPNVALPDGADVSRDSIAELMGAKLKEQRRQELARGITVTGPHRDDLALTLDGMEAAAFASRGQTRTAVLALKLAEAEYLKRRRGQEPVILLDDVLSELDAARREQVLGHAAQYHQALITTADREAIAPQLRSGTARFSVCSSKVQLLH</sequence>
<dbReference type="GO" id="GO:0005737">
    <property type="term" value="C:cytoplasm"/>
    <property type="evidence" value="ECO:0007669"/>
    <property type="project" value="UniProtKB-SubCell"/>
</dbReference>
<evidence type="ECO:0000256" key="1">
    <source>
        <dbReference type="ARBA" id="ARBA00004496"/>
    </source>
</evidence>
<evidence type="ECO:0000259" key="9">
    <source>
        <dbReference type="Pfam" id="PF02463"/>
    </source>
</evidence>
<comment type="subcellular location">
    <subcellularLocation>
        <location evidence="1">Cytoplasm</location>
    </subcellularLocation>
</comment>
<keyword evidence="5" id="KW-0235">DNA replication</keyword>
<comment type="similarity">
    <text evidence="2">Belongs to the RecF family.</text>
</comment>
<dbReference type="InterPro" id="IPR042174">
    <property type="entry name" value="RecF_2"/>
</dbReference>
<keyword evidence="6" id="KW-0547">Nucleotide-binding</keyword>
<protein>
    <recommendedName>
        <fullName evidence="3">DNA replication and repair protein RecF</fullName>
    </recommendedName>
</protein>
<keyword evidence="4" id="KW-0963">Cytoplasm</keyword>
<reference evidence="10" key="1">
    <citation type="submission" date="2023-03" db="EMBL/GenBank/DDBJ databases">
        <authorList>
            <person name="Steffen K."/>
            <person name="Cardenas P."/>
        </authorList>
    </citation>
    <scope>NUCLEOTIDE SEQUENCE</scope>
</reference>
<organism evidence="10 11">
    <name type="scientific">Geodia barretti</name>
    <name type="common">Barrett's horny sponge</name>
    <dbReference type="NCBI Taxonomy" id="519541"/>
    <lineage>
        <taxon>Eukaryota</taxon>
        <taxon>Metazoa</taxon>
        <taxon>Porifera</taxon>
        <taxon>Demospongiae</taxon>
        <taxon>Heteroscleromorpha</taxon>
        <taxon>Tetractinellida</taxon>
        <taxon>Astrophorina</taxon>
        <taxon>Geodiidae</taxon>
        <taxon>Geodia</taxon>
    </lineage>
</organism>
<comment type="caution">
    <text evidence="10">The sequence shown here is derived from an EMBL/GenBank/DDBJ whole genome shotgun (WGS) entry which is preliminary data.</text>
</comment>
<feature type="domain" description="RecF/RecN/SMC N-terminal" evidence="9">
    <location>
        <begin position="6"/>
        <end position="341"/>
    </location>
</feature>
<proteinExistence type="inferred from homology"/>
<name>A0AA35RBD0_GEOBA</name>
<evidence type="ECO:0000256" key="4">
    <source>
        <dbReference type="ARBA" id="ARBA00022490"/>
    </source>
</evidence>
<dbReference type="Gene3D" id="1.20.1050.90">
    <property type="entry name" value="RecF/RecN/SMC, N-terminal domain"/>
    <property type="match status" value="1"/>
</dbReference>
<dbReference type="GO" id="GO:0006260">
    <property type="term" value="P:DNA replication"/>
    <property type="evidence" value="ECO:0007669"/>
    <property type="project" value="UniProtKB-KW"/>
</dbReference>
<dbReference type="GO" id="GO:0006302">
    <property type="term" value="P:double-strand break repair"/>
    <property type="evidence" value="ECO:0007669"/>
    <property type="project" value="TreeGrafter"/>
</dbReference>
<evidence type="ECO:0000313" key="11">
    <source>
        <dbReference type="Proteomes" id="UP001174909"/>
    </source>
</evidence>
<keyword evidence="7" id="KW-0067">ATP-binding</keyword>